<name>A0A212JNJ2_9DELT</name>
<reference evidence="7" key="1">
    <citation type="submission" date="2016-04" db="EMBL/GenBank/DDBJ databases">
        <authorList>
            <person name="Evans L.H."/>
            <person name="Alamgir A."/>
            <person name="Owens N."/>
            <person name="Weber N.D."/>
            <person name="Virtaneva K."/>
            <person name="Barbian K."/>
            <person name="Babar A."/>
            <person name="Rosenke K."/>
        </authorList>
    </citation>
    <scope>NUCLEOTIDE SEQUENCE</scope>
    <source>
        <strain evidence="7">86</strain>
    </source>
</reference>
<evidence type="ECO:0000256" key="4">
    <source>
        <dbReference type="ARBA" id="ARBA00022764"/>
    </source>
</evidence>
<sequence>MNSISLRRLARRTLFAVIWLALALALAFSAGLRFNPTPSLPKGIYRIVSGAPAPKDFVRGELVSFCLEGEFAELALERGYLEPGSCPSGLRPLLKRLAGLPGDSVDPYSHPICAVDSHGRSMTPALVPGVVPPGMALVLADHPGSFDSRYFGFVPLDSLQRVKPVFLFNPKGN</sequence>
<evidence type="ECO:0000256" key="1">
    <source>
        <dbReference type="ARBA" id="ARBA00004418"/>
    </source>
</evidence>
<dbReference type="InterPro" id="IPR019533">
    <property type="entry name" value="Peptidase_S26"/>
</dbReference>
<dbReference type="InterPro" id="IPR014139">
    <property type="entry name" value="Peptidase_S26C_TraF"/>
</dbReference>
<evidence type="ECO:0000259" key="6">
    <source>
        <dbReference type="Pfam" id="PF10502"/>
    </source>
</evidence>
<proteinExistence type="inferred from homology"/>
<dbReference type="InterPro" id="IPR036286">
    <property type="entry name" value="LexA/Signal_pep-like_sf"/>
</dbReference>
<keyword evidence="3" id="KW-0732">Signal</keyword>
<keyword evidence="5" id="KW-0184">Conjugation</keyword>
<keyword evidence="4" id="KW-0574">Periplasm</keyword>
<evidence type="ECO:0000256" key="3">
    <source>
        <dbReference type="ARBA" id="ARBA00022729"/>
    </source>
</evidence>
<protein>
    <submittedName>
        <fullName evidence="7">Conjugative transfer signal peptidase TraF</fullName>
    </submittedName>
</protein>
<dbReference type="GO" id="GO:0042597">
    <property type="term" value="C:periplasmic space"/>
    <property type="evidence" value="ECO:0007669"/>
    <property type="project" value="UniProtKB-SubCell"/>
</dbReference>
<dbReference type="NCBIfam" id="TIGR02771">
    <property type="entry name" value="TraF_Ti"/>
    <property type="match status" value="1"/>
</dbReference>
<evidence type="ECO:0000256" key="5">
    <source>
        <dbReference type="ARBA" id="ARBA00022971"/>
    </source>
</evidence>
<comment type="similarity">
    <text evidence="2">Belongs to the peptidase S26C family.</text>
</comment>
<gene>
    <name evidence="7" type="ORF">KL86DPRO_11881</name>
</gene>
<accession>A0A212JNJ2</accession>
<dbReference type="SUPFAM" id="SSF51306">
    <property type="entry name" value="LexA/Signal peptidase"/>
    <property type="match status" value="1"/>
</dbReference>
<comment type="subcellular location">
    <subcellularLocation>
        <location evidence="1">Periplasm</location>
    </subcellularLocation>
</comment>
<evidence type="ECO:0000256" key="2">
    <source>
        <dbReference type="ARBA" id="ARBA00005849"/>
    </source>
</evidence>
<organism evidence="7">
    <name type="scientific">uncultured delta proteobacterium</name>
    <dbReference type="NCBI Taxonomy" id="34034"/>
    <lineage>
        <taxon>Bacteria</taxon>
        <taxon>Deltaproteobacteria</taxon>
        <taxon>environmental samples</taxon>
    </lineage>
</organism>
<dbReference type="Gene3D" id="2.10.109.10">
    <property type="entry name" value="Umud Fragment, subunit A"/>
    <property type="match status" value="1"/>
</dbReference>
<feature type="domain" description="Peptidase S26" evidence="6">
    <location>
        <begin position="122"/>
        <end position="159"/>
    </location>
</feature>
<dbReference type="GO" id="GO:0004252">
    <property type="term" value="F:serine-type endopeptidase activity"/>
    <property type="evidence" value="ECO:0007669"/>
    <property type="project" value="InterPro"/>
</dbReference>
<evidence type="ECO:0000313" key="7">
    <source>
        <dbReference type="EMBL" id="SBW01003.1"/>
    </source>
</evidence>
<feature type="domain" description="Peptidase S26" evidence="6">
    <location>
        <begin position="13"/>
        <end position="106"/>
    </location>
</feature>
<dbReference type="GO" id="GO:0006465">
    <property type="term" value="P:signal peptide processing"/>
    <property type="evidence" value="ECO:0007669"/>
    <property type="project" value="InterPro"/>
</dbReference>
<dbReference type="Pfam" id="PF10502">
    <property type="entry name" value="Peptidase_S26"/>
    <property type="match status" value="2"/>
</dbReference>
<dbReference type="EMBL" id="FLUQ01000001">
    <property type="protein sequence ID" value="SBW01003.1"/>
    <property type="molecule type" value="Genomic_DNA"/>
</dbReference>
<dbReference type="AlphaFoldDB" id="A0A212JNJ2"/>